<reference evidence="1" key="1">
    <citation type="journal article" date="2021" name="Mol. Plant Microbe Interact.">
        <title>Complete Genome Sequence of the Plant-Pathogenic Fungus Colletotrichum lupini.</title>
        <authorList>
            <person name="Baroncelli R."/>
            <person name="Pensec F."/>
            <person name="Da Lio D."/>
            <person name="Boufleur T."/>
            <person name="Vicente I."/>
            <person name="Sarrocco S."/>
            <person name="Picot A."/>
            <person name="Baraldi E."/>
            <person name="Sukno S."/>
            <person name="Thon M."/>
            <person name="Le Floch G."/>
        </authorList>
    </citation>
    <scope>NUCLEOTIDE SEQUENCE</scope>
    <source>
        <strain evidence="1">IMI 504893</strain>
    </source>
</reference>
<evidence type="ECO:0000313" key="1">
    <source>
        <dbReference type="EMBL" id="UQC83340.1"/>
    </source>
</evidence>
<gene>
    <name evidence="1" type="ORF">CLUP02_08835</name>
</gene>
<proteinExistence type="predicted"/>
<protein>
    <submittedName>
        <fullName evidence="1">Uncharacterized protein</fullName>
    </submittedName>
</protein>
<sequence>MEMEMGAAAALHEPLIQGRSMLRQMGSPRIPVGNATLLCHHFTLIANIPAEIVSNGVELKETFGPEESSTARHPNFRNTITLGYPMNLANFQGGQSIECRCGSHYLFFANSEKLVAGGLPLRPFALRSSGLIHLPTYWWKWNR</sequence>
<name>A0A9Q8STU7_9PEZI</name>
<organism evidence="1 2">
    <name type="scientific">Colletotrichum lupini</name>
    <dbReference type="NCBI Taxonomy" id="145971"/>
    <lineage>
        <taxon>Eukaryota</taxon>
        <taxon>Fungi</taxon>
        <taxon>Dikarya</taxon>
        <taxon>Ascomycota</taxon>
        <taxon>Pezizomycotina</taxon>
        <taxon>Sordariomycetes</taxon>
        <taxon>Hypocreomycetidae</taxon>
        <taxon>Glomerellales</taxon>
        <taxon>Glomerellaceae</taxon>
        <taxon>Colletotrichum</taxon>
        <taxon>Colletotrichum acutatum species complex</taxon>
    </lineage>
</organism>
<evidence type="ECO:0000313" key="2">
    <source>
        <dbReference type="Proteomes" id="UP000830671"/>
    </source>
</evidence>
<keyword evidence="2" id="KW-1185">Reference proteome</keyword>
<dbReference type="KEGG" id="clup:CLUP02_08835"/>
<dbReference type="EMBL" id="CP019476">
    <property type="protein sequence ID" value="UQC83340.1"/>
    <property type="molecule type" value="Genomic_DNA"/>
</dbReference>
<dbReference type="RefSeq" id="XP_049144959.1">
    <property type="nucleotide sequence ID" value="XM_049287816.1"/>
</dbReference>
<dbReference type="GeneID" id="73342826"/>
<dbReference type="Proteomes" id="UP000830671">
    <property type="component" value="Chromosome 4"/>
</dbReference>
<dbReference type="AlphaFoldDB" id="A0A9Q8STU7"/>
<accession>A0A9Q8STU7</accession>